<evidence type="ECO:0000259" key="8">
    <source>
        <dbReference type="Pfam" id="PF09335"/>
    </source>
</evidence>
<dbReference type="RefSeq" id="WP_088570579.1">
    <property type="nucleotide sequence ID" value="NZ_FYEK01000018.1"/>
</dbReference>
<accession>A0A212QQJ9</accession>
<feature type="transmembrane region" description="Helical" evidence="7">
    <location>
        <begin position="58"/>
        <end position="83"/>
    </location>
</feature>
<evidence type="ECO:0000313" key="10">
    <source>
        <dbReference type="Proteomes" id="UP000197025"/>
    </source>
</evidence>
<evidence type="ECO:0000256" key="7">
    <source>
        <dbReference type="SAM" id="Phobius"/>
    </source>
</evidence>
<organism evidence="9 10">
    <name type="scientific">Thermoflexus hugenholtzii JAD2</name>
    <dbReference type="NCBI Taxonomy" id="877466"/>
    <lineage>
        <taxon>Bacteria</taxon>
        <taxon>Bacillati</taxon>
        <taxon>Chloroflexota</taxon>
        <taxon>Thermoflexia</taxon>
        <taxon>Thermoflexales</taxon>
        <taxon>Thermoflexaceae</taxon>
        <taxon>Thermoflexus</taxon>
    </lineage>
</organism>
<proteinExistence type="inferred from homology"/>
<sequence>MEALEHQLVLFLERLFQGMGWGGVVAIMALESANIPIPSEVTMPLAGWMLVQARDGTLLQAILEGGFYGGLGCTLGSLLSYALGYYGGRPFLFRYGRYLLIHPRDLEAADRWFARWGMWATFISRLLPIVRTFISFPAGVARVSIFPFTVLTFTGSFLWCAGLAAGGYIFGQHWEELRRLMRPFDIPIALALLVGFAYYLYRHIRHAREGYEALSPALQEADPPGEE</sequence>
<name>A0A212QQJ9_9CHLR</name>
<evidence type="ECO:0000256" key="5">
    <source>
        <dbReference type="ARBA" id="ARBA00022989"/>
    </source>
</evidence>
<dbReference type="PANTHER" id="PTHR42709">
    <property type="entry name" value="ALKALINE PHOSPHATASE LIKE PROTEIN"/>
    <property type="match status" value="1"/>
</dbReference>
<dbReference type="FunCoup" id="A0A212QQJ9">
    <property type="interactions" value="286"/>
</dbReference>
<keyword evidence="4 7" id="KW-0812">Transmembrane</keyword>
<evidence type="ECO:0000256" key="1">
    <source>
        <dbReference type="ARBA" id="ARBA00004651"/>
    </source>
</evidence>
<dbReference type="AlphaFoldDB" id="A0A212QQJ9"/>
<dbReference type="InterPro" id="IPR032816">
    <property type="entry name" value="VTT_dom"/>
</dbReference>
<dbReference type="EMBL" id="FYEK01000018">
    <property type="protein sequence ID" value="SNB61755.1"/>
    <property type="molecule type" value="Genomic_DNA"/>
</dbReference>
<evidence type="ECO:0000256" key="4">
    <source>
        <dbReference type="ARBA" id="ARBA00022692"/>
    </source>
</evidence>
<feature type="transmembrane region" description="Helical" evidence="7">
    <location>
        <begin position="146"/>
        <end position="171"/>
    </location>
</feature>
<feature type="transmembrane region" description="Helical" evidence="7">
    <location>
        <begin position="116"/>
        <end position="134"/>
    </location>
</feature>
<evidence type="ECO:0000313" key="9">
    <source>
        <dbReference type="EMBL" id="SNB61755.1"/>
    </source>
</evidence>
<dbReference type="InterPro" id="IPR051311">
    <property type="entry name" value="DedA_domain"/>
</dbReference>
<dbReference type="PANTHER" id="PTHR42709:SF6">
    <property type="entry name" value="UNDECAPRENYL PHOSPHATE TRANSPORTER A"/>
    <property type="match status" value="1"/>
</dbReference>
<comment type="similarity">
    <text evidence="2">Belongs to the DedA family.</text>
</comment>
<reference evidence="10" key="1">
    <citation type="submission" date="2017-06" db="EMBL/GenBank/DDBJ databases">
        <authorList>
            <person name="Varghese N."/>
            <person name="Submissions S."/>
        </authorList>
    </citation>
    <scope>NUCLEOTIDE SEQUENCE [LARGE SCALE GENOMIC DNA]</scope>
    <source>
        <strain evidence="10">JAD2</strain>
    </source>
</reference>
<feature type="domain" description="VTT" evidence="8">
    <location>
        <begin position="37"/>
        <end position="168"/>
    </location>
</feature>
<dbReference type="OrthoDB" id="9813426at2"/>
<evidence type="ECO:0000256" key="6">
    <source>
        <dbReference type="ARBA" id="ARBA00023136"/>
    </source>
</evidence>
<keyword evidence="10" id="KW-1185">Reference proteome</keyword>
<evidence type="ECO:0000256" key="3">
    <source>
        <dbReference type="ARBA" id="ARBA00022475"/>
    </source>
</evidence>
<dbReference type="Pfam" id="PF09335">
    <property type="entry name" value="VTT_dom"/>
    <property type="match status" value="1"/>
</dbReference>
<comment type="subcellular location">
    <subcellularLocation>
        <location evidence="1">Cell membrane</location>
        <topology evidence="1">Multi-pass membrane protein</topology>
    </subcellularLocation>
</comment>
<keyword evidence="6 7" id="KW-0472">Membrane</keyword>
<dbReference type="GO" id="GO:0005886">
    <property type="term" value="C:plasma membrane"/>
    <property type="evidence" value="ECO:0007669"/>
    <property type="project" value="UniProtKB-SubCell"/>
</dbReference>
<gene>
    <name evidence="9" type="ORF">SAMN02746019_00003880</name>
</gene>
<dbReference type="InParanoid" id="A0A212QQJ9"/>
<keyword evidence="5 7" id="KW-1133">Transmembrane helix</keyword>
<keyword evidence="3" id="KW-1003">Cell membrane</keyword>
<dbReference type="Proteomes" id="UP000197025">
    <property type="component" value="Unassembled WGS sequence"/>
</dbReference>
<feature type="transmembrane region" description="Helical" evidence="7">
    <location>
        <begin position="183"/>
        <end position="201"/>
    </location>
</feature>
<evidence type="ECO:0000256" key="2">
    <source>
        <dbReference type="ARBA" id="ARBA00010792"/>
    </source>
</evidence>
<protein>
    <submittedName>
        <fullName evidence="9">Membrane protein DedA, SNARE-associated domain</fullName>
    </submittedName>
</protein>